<dbReference type="SUPFAM" id="SSF160104">
    <property type="entry name" value="Acetoacetate decarboxylase-like"/>
    <property type="match status" value="1"/>
</dbReference>
<organism evidence="1 2">
    <name type="scientific">Cymbomonas tetramitiformis</name>
    <dbReference type="NCBI Taxonomy" id="36881"/>
    <lineage>
        <taxon>Eukaryota</taxon>
        <taxon>Viridiplantae</taxon>
        <taxon>Chlorophyta</taxon>
        <taxon>Pyramimonadophyceae</taxon>
        <taxon>Pyramimonadales</taxon>
        <taxon>Pyramimonadaceae</taxon>
        <taxon>Cymbomonas</taxon>
    </lineage>
</organism>
<keyword evidence="2" id="KW-1185">Reference proteome</keyword>
<name>A0AAE0BT71_9CHLO</name>
<comment type="caution">
    <text evidence="1">The sequence shown here is derived from an EMBL/GenBank/DDBJ whole genome shotgun (WGS) entry which is preliminary data.</text>
</comment>
<dbReference type="Gene3D" id="2.40.400.10">
    <property type="entry name" value="Acetoacetate decarboxylase-like"/>
    <property type="match status" value="1"/>
</dbReference>
<dbReference type="AlphaFoldDB" id="A0AAE0BT71"/>
<protein>
    <recommendedName>
        <fullName evidence="3">Protein NEOXANTHIN-DEFICIENT 1</fullName>
    </recommendedName>
</protein>
<dbReference type="Proteomes" id="UP001190700">
    <property type="component" value="Unassembled WGS sequence"/>
</dbReference>
<dbReference type="PANTHER" id="PTHR35467:SF2">
    <property type="entry name" value="PROTEIN NEOXANTHIN-DEFICIENT 1"/>
    <property type="match status" value="1"/>
</dbReference>
<gene>
    <name evidence="1" type="ORF">CYMTET_48517</name>
</gene>
<evidence type="ECO:0000313" key="1">
    <source>
        <dbReference type="EMBL" id="KAK3241743.1"/>
    </source>
</evidence>
<reference evidence="1 2" key="1">
    <citation type="journal article" date="2015" name="Genome Biol. Evol.">
        <title>Comparative Genomics of a Bacterivorous Green Alga Reveals Evolutionary Causalities and Consequences of Phago-Mixotrophic Mode of Nutrition.</title>
        <authorList>
            <person name="Burns J.A."/>
            <person name="Paasch A."/>
            <person name="Narechania A."/>
            <person name="Kim E."/>
        </authorList>
    </citation>
    <scope>NUCLEOTIDE SEQUENCE [LARGE SCALE GENOMIC DNA]</scope>
    <source>
        <strain evidence="1 2">PLY_AMNH</strain>
    </source>
</reference>
<dbReference type="EMBL" id="LGRX02033321">
    <property type="protein sequence ID" value="KAK3241743.1"/>
    <property type="molecule type" value="Genomic_DNA"/>
</dbReference>
<proteinExistence type="predicted"/>
<dbReference type="PANTHER" id="PTHR35467">
    <property type="match status" value="1"/>
</dbReference>
<dbReference type="InterPro" id="IPR023375">
    <property type="entry name" value="ADC_dom_sf"/>
</dbReference>
<accession>A0AAE0BT71</accession>
<dbReference type="InterPro" id="IPR039343">
    <property type="entry name" value="NDX1-like"/>
</dbReference>
<sequence length="267" mass="29300">MGGGYQKPPWKFSGRALYQLHLVKTSEAKKFIPSSLKMVECFGYTLGGLYLARYEDSPVGKFDEAVVLAGLIWNPPTSCAWASRVYVSDVVARDHGIKSVGLPSALATFHESPRALSAKCKPRKRCWWKGDDEQADSEGSGEILLSVSNGRKQSPVCKMAVPRSTMAGPGFTMRLPSFSGKTDLIPELLRYSLEMKARIRLSAPIKISSTQESNDDPMDRDQAVCRLLAKRPLVTIAFDHLHMLVDAPEEVGPSQTPPARGSKYSPA</sequence>
<evidence type="ECO:0008006" key="3">
    <source>
        <dbReference type="Google" id="ProtNLM"/>
    </source>
</evidence>
<evidence type="ECO:0000313" key="2">
    <source>
        <dbReference type="Proteomes" id="UP001190700"/>
    </source>
</evidence>